<dbReference type="PANTHER" id="PTHR19879">
    <property type="entry name" value="TRANSCRIPTION INITIATION FACTOR TFIID"/>
    <property type="match status" value="1"/>
</dbReference>
<feature type="compositionally biased region" description="Polar residues" evidence="1">
    <location>
        <begin position="8"/>
        <end position="17"/>
    </location>
</feature>
<organism evidence="2 3">
    <name type="scientific">Coniophora puteana (strain RWD-64-598)</name>
    <name type="common">Brown rot fungus</name>
    <dbReference type="NCBI Taxonomy" id="741705"/>
    <lineage>
        <taxon>Eukaryota</taxon>
        <taxon>Fungi</taxon>
        <taxon>Dikarya</taxon>
        <taxon>Basidiomycota</taxon>
        <taxon>Agaricomycotina</taxon>
        <taxon>Agaricomycetes</taxon>
        <taxon>Agaricomycetidae</taxon>
        <taxon>Boletales</taxon>
        <taxon>Coniophorineae</taxon>
        <taxon>Coniophoraceae</taxon>
        <taxon>Coniophora</taxon>
    </lineage>
</organism>
<dbReference type="RefSeq" id="XP_007763016.1">
    <property type="nucleotide sequence ID" value="XM_007764826.1"/>
</dbReference>
<dbReference type="InterPro" id="IPR015943">
    <property type="entry name" value="WD40/YVTN_repeat-like_dom_sf"/>
</dbReference>
<evidence type="ECO:0000256" key="1">
    <source>
        <dbReference type="SAM" id="MobiDB-lite"/>
    </source>
</evidence>
<protein>
    <submittedName>
        <fullName evidence="2">WD40 repeat-like protein</fullName>
    </submittedName>
</protein>
<accession>A0A5M3N495</accession>
<dbReference type="GeneID" id="19204444"/>
<dbReference type="KEGG" id="cput:CONPUDRAFT_160933"/>
<name>A0A5M3N495_CONPW</name>
<dbReference type="PANTHER" id="PTHR19879:SF9">
    <property type="entry name" value="TRANSCRIPTION INITIATION FACTOR TFIID SUBUNIT 5"/>
    <property type="match status" value="1"/>
</dbReference>
<dbReference type="SMART" id="SM00320">
    <property type="entry name" value="WD40"/>
    <property type="match status" value="4"/>
</dbReference>
<sequence length="486" mass="53708">MVPEDDTSSLNSESSVIRPSEDDLDSDSSHSTSDDPIKPFNTENALFKTLDCQTQVSSLEFSHDGNFIAAGSKKDARVWGIGSRGAFTPVEIGPFNVDDEGPIYITLSHDDSRQYVWIASGGGTIVRRDFHPRVGISTRSIQTGHTISCIKASPDGRLLAAGIHSAVKIFDATTGNEVTTLLADGIQDRIASLSFSVDSETLTGASAGGMVVVWNMAEYEVVAGPFTQAAPPLLLSHSPSGGFVSAAGFEGKIKIWKKPEGEGKGDVVKAAAWYAGRKERHIENDKSLSRNKENRDDDLGSLVDFPVLTRRQTYRKAEVHREGKSKDMSIREKRSLITSTKRILDRLNREKNPKSESRRNKEKISNRLSAIASVISSALQADENSKPQRQHAPRRQPSLDINKRLGHTYARFVFTARNKNKTWVQRKNTRRGSLPDTDNGSRDRVSDPLGVDVDNRSELSWVEQHPLRDIFVMHLCGLRPGNDRYA</sequence>
<feature type="region of interest" description="Disordered" evidence="1">
    <location>
        <begin position="315"/>
        <end position="365"/>
    </location>
</feature>
<feature type="compositionally biased region" description="Basic and acidic residues" evidence="1">
    <location>
        <begin position="315"/>
        <end position="335"/>
    </location>
</feature>
<feature type="compositionally biased region" description="Basic and acidic residues" evidence="1">
    <location>
        <begin position="342"/>
        <end position="365"/>
    </location>
</feature>
<gene>
    <name evidence="2" type="ORF">CONPUDRAFT_160933</name>
</gene>
<dbReference type="InterPro" id="IPR001680">
    <property type="entry name" value="WD40_rpt"/>
</dbReference>
<evidence type="ECO:0000313" key="3">
    <source>
        <dbReference type="Proteomes" id="UP000053558"/>
    </source>
</evidence>
<dbReference type="Gene3D" id="2.130.10.10">
    <property type="entry name" value="YVTN repeat-like/Quinoprotein amine dehydrogenase"/>
    <property type="match status" value="1"/>
</dbReference>
<dbReference type="Pfam" id="PF00400">
    <property type="entry name" value="WD40"/>
    <property type="match status" value="2"/>
</dbReference>
<feature type="region of interest" description="Disordered" evidence="1">
    <location>
        <begin position="423"/>
        <end position="451"/>
    </location>
</feature>
<dbReference type="AlphaFoldDB" id="A0A5M3N495"/>
<dbReference type="InterPro" id="IPR036322">
    <property type="entry name" value="WD40_repeat_dom_sf"/>
</dbReference>
<dbReference type="SUPFAM" id="SSF50978">
    <property type="entry name" value="WD40 repeat-like"/>
    <property type="match status" value="1"/>
</dbReference>
<keyword evidence="3" id="KW-1185">Reference proteome</keyword>
<feature type="region of interest" description="Disordered" evidence="1">
    <location>
        <begin position="1"/>
        <end position="38"/>
    </location>
</feature>
<dbReference type="EMBL" id="JH711573">
    <property type="protein sequence ID" value="EIW86077.1"/>
    <property type="molecule type" value="Genomic_DNA"/>
</dbReference>
<feature type="region of interest" description="Disordered" evidence="1">
    <location>
        <begin position="379"/>
        <end position="402"/>
    </location>
</feature>
<dbReference type="Proteomes" id="UP000053558">
    <property type="component" value="Unassembled WGS sequence"/>
</dbReference>
<reference evidence="3" key="1">
    <citation type="journal article" date="2012" name="Science">
        <title>The Paleozoic origin of enzymatic lignin decomposition reconstructed from 31 fungal genomes.</title>
        <authorList>
            <person name="Floudas D."/>
            <person name="Binder M."/>
            <person name="Riley R."/>
            <person name="Barry K."/>
            <person name="Blanchette R.A."/>
            <person name="Henrissat B."/>
            <person name="Martinez A.T."/>
            <person name="Otillar R."/>
            <person name="Spatafora J.W."/>
            <person name="Yadav J.S."/>
            <person name="Aerts A."/>
            <person name="Benoit I."/>
            <person name="Boyd A."/>
            <person name="Carlson A."/>
            <person name="Copeland A."/>
            <person name="Coutinho P.M."/>
            <person name="de Vries R.P."/>
            <person name="Ferreira P."/>
            <person name="Findley K."/>
            <person name="Foster B."/>
            <person name="Gaskell J."/>
            <person name="Glotzer D."/>
            <person name="Gorecki P."/>
            <person name="Heitman J."/>
            <person name="Hesse C."/>
            <person name="Hori C."/>
            <person name="Igarashi K."/>
            <person name="Jurgens J.A."/>
            <person name="Kallen N."/>
            <person name="Kersten P."/>
            <person name="Kohler A."/>
            <person name="Kuees U."/>
            <person name="Kumar T.K.A."/>
            <person name="Kuo A."/>
            <person name="LaButti K."/>
            <person name="Larrondo L.F."/>
            <person name="Lindquist E."/>
            <person name="Ling A."/>
            <person name="Lombard V."/>
            <person name="Lucas S."/>
            <person name="Lundell T."/>
            <person name="Martin R."/>
            <person name="McLaughlin D.J."/>
            <person name="Morgenstern I."/>
            <person name="Morin E."/>
            <person name="Murat C."/>
            <person name="Nagy L.G."/>
            <person name="Nolan M."/>
            <person name="Ohm R.A."/>
            <person name="Patyshakuliyeva A."/>
            <person name="Rokas A."/>
            <person name="Ruiz-Duenas F.J."/>
            <person name="Sabat G."/>
            <person name="Salamov A."/>
            <person name="Samejima M."/>
            <person name="Schmutz J."/>
            <person name="Slot J.C."/>
            <person name="St John F."/>
            <person name="Stenlid J."/>
            <person name="Sun H."/>
            <person name="Sun S."/>
            <person name="Syed K."/>
            <person name="Tsang A."/>
            <person name="Wiebenga A."/>
            <person name="Young D."/>
            <person name="Pisabarro A."/>
            <person name="Eastwood D.C."/>
            <person name="Martin F."/>
            <person name="Cullen D."/>
            <person name="Grigoriev I.V."/>
            <person name="Hibbett D.S."/>
        </authorList>
    </citation>
    <scope>NUCLEOTIDE SEQUENCE [LARGE SCALE GENOMIC DNA]</scope>
    <source>
        <strain evidence="3">RWD-64-598 SS2</strain>
    </source>
</reference>
<proteinExistence type="predicted"/>
<comment type="caution">
    <text evidence="2">The sequence shown here is derived from an EMBL/GenBank/DDBJ whole genome shotgun (WGS) entry which is preliminary data.</text>
</comment>
<evidence type="ECO:0000313" key="2">
    <source>
        <dbReference type="EMBL" id="EIW86077.1"/>
    </source>
</evidence>